<dbReference type="SMART" id="SM00382">
    <property type="entry name" value="AAA"/>
    <property type="match status" value="1"/>
</dbReference>
<comment type="caution">
    <text evidence="11">The sequence shown here is derived from an EMBL/GenBank/DDBJ whole genome shotgun (WGS) entry which is preliminary data.</text>
</comment>
<protein>
    <submittedName>
        <fullName evidence="11">ABC transporter ATP-binding protein</fullName>
    </submittedName>
</protein>
<reference evidence="11 12" key="1">
    <citation type="journal article" date="2019" name="Int. J. Syst. Evol. Microbiol.">
        <title>The Global Catalogue of Microorganisms (GCM) 10K type strain sequencing project: providing services to taxonomists for standard genome sequencing and annotation.</title>
        <authorList>
            <consortium name="The Broad Institute Genomics Platform"/>
            <consortium name="The Broad Institute Genome Sequencing Center for Infectious Disease"/>
            <person name="Wu L."/>
            <person name="Ma J."/>
        </authorList>
    </citation>
    <scope>NUCLEOTIDE SEQUENCE [LARGE SCALE GENOMIC DNA]</scope>
    <source>
        <strain evidence="11 12">JCM 14323</strain>
    </source>
</reference>
<keyword evidence="6 8" id="KW-0472">Membrane</keyword>
<dbReference type="InterPro" id="IPR003593">
    <property type="entry name" value="AAA+_ATPase"/>
</dbReference>
<dbReference type="InterPro" id="IPR039421">
    <property type="entry name" value="Type_1_exporter"/>
</dbReference>
<dbReference type="EMBL" id="BAAANK010000016">
    <property type="protein sequence ID" value="GAA1847468.1"/>
    <property type="molecule type" value="Genomic_DNA"/>
</dbReference>
<evidence type="ECO:0000256" key="7">
    <source>
        <dbReference type="SAM" id="MobiDB-lite"/>
    </source>
</evidence>
<organism evidence="11 12">
    <name type="scientific">Agromyces salentinus</name>
    <dbReference type="NCBI Taxonomy" id="269421"/>
    <lineage>
        <taxon>Bacteria</taxon>
        <taxon>Bacillati</taxon>
        <taxon>Actinomycetota</taxon>
        <taxon>Actinomycetes</taxon>
        <taxon>Micrococcales</taxon>
        <taxon>Microbacteriaceae</taxon>
        <taxon>Agromyces</taxon>
    </lineage>
</organism>
<proteinExistence type="predicted"/>
<keyword evidence="3" id="KW-0547">Nucleotide-binding</keyword>
<keyword evidence="2 8" id="KW-0812">Transmembrane</keyword>
<accession>A0ABN2N1R7</accession>
<dbReference type="InterPro" id="IPR036640">
    <property type="entry name" value="ABC1_TM_sf"/>
</dbReference>
<feature type="transmembrane region" description="Helical" evidence="8">
    <location>
        <begin position="75"/>
        <end position="94"/>
    </location>
</feature>
<feature type="transmembrane region" description="Helical" evidence="8">
    <location>
        <begin position="358"/>
        <end position="379"/>
    </location>
</feature>
<dbReference type="InterPro" id="IPR017871">
    <property type="entry name" value="ABC_transporter-like_CS"/>
</dbReference>
<feature type="domain" description="ABC transmembrane type-1" evidence="10">
    <location>
        <begin position="79"/>
        <end position="407"/>
    </location>
</feature>
<evidence type="ECO:0000256" key="8">
    <source>
        <dbReference type="SAM" id="Phobius"/>
    </source>
</evidence>
<dbReference type="InterPro" id="IPR027417">
    <property type="entry name" value="P-loop_NTPase"/>
</dbReference>
<evidence type="ECO:0000259" key="10">
    <source>
        <dbReference type="PROSITE" id="PS50929"/>
    </source>
</evidence>
<dbReference type="PROSITE" id="PS50929">
    <property type="entry name" value="ABC_TM1F"/>
    <property type="match status" value="1"/>
</dbReference>
<dbReference type="PANTHER" id="PTHR43394">
    <property type="entry name" value="ATP-DEPENDENT PERMEASE MDL1, MITOCHONDRIAL"/>
    <property type="match status" value="1"/>
</dbReference>
<gene>
    <name evidence="11" type="ORF">GCM10009750_37380</name>
</gene>
<keyword evidence="5 8" id="KW-1133">Transmembrane helix</keyword>
<dbReference type="CDD" id="cd18547">
    <property type="entry name" value="ABC_6TM_Tm288_like"/>
    <property type="match status" value="1"/>
</dbReference>
<dbReference type="Proteomes" id="UP001501746">
    <property type="component" value="Unassembled WGS sequence"/>
</dbReference>
<dbReference type="SUPFAM" id="SSF90123">
    <property type="entry name" value="ABC transporter transmembrane region"/>
    <property type="match status" value="1"/>
</dbReference>
<feature type="transmembrane region" description="Helical" evidence="8">
    <location>
        <begin position="160"/>
        <end position="181"/>
    </location>
</feature>
<dbReference type="InterPro" id="IPR011527">
    <property type="entry name" value="ABC1_TM_dom"/>
</dbReference>
<dbReference type="Gene3D" id="1.20.1560.10">
    <property type="entry name" value="ABC transporter type 1, transmembrane domain"/>
    <property type="match status" value="1"/>
</dbReference>
<feature type="compositionally biased region" description="Low complexity" evidence="7">
    <location>
        <begin position="15"/>
        <end position="42"/>
    </location>
</feature>
<dbReference type="RefSeq" id="WP_157429172.1">
    <property type="nucleotide sequence ID" value="NZ_BAAANK010000016.1"/>
</dbReference>
<keyword evidence="12" id="KW-1185">Reference proteome</keyword>
<dbReference type="PROSITE" id="PS00211">
    <property type="entry name" value="ABC_TRANSPORTER_1"/>
    <property type="match status" value="1"/>
</dbReference>
<comment type="subcellular location">
    <subcellularLocation>
        <location evidence="1">Cell membrane</location>
        <topology evidence="1">Multi-pass membrane protein</topology>
    </subcellularLocation>
</comment>
<dbReference type="Gene3D" id="3.40.50.300">
    <property type="entry name" value="P-loop containing nucleotide triphosphate hydrolases"/>
    <property type="match status" value="1"/>
</dbReference>
<evidence type="ECO:0000256" key="2">
    <source>
        <dbReference type="ARBA" id="ARBA00022692"/>
    </source>
</evidence>
<keyword evidence="4 11" id="KW-0067">ATP-binding</keyword>
<feature type="transmembrane region" description="Helical" evidence="8">
    <location>
        <begin position="266"/>
        <end position="283"/>
    </location>
</feature>
<dbReference type="Pfam" id="PF00664">
    <property type="entry name" value="ABC_membrane"/>
    <property type="match status" value="1"/>
</dbReference>
<evidence type="ECO:0000313" key="12">
    <source>
        <dbReference type="Proteomes" id="UP001501746"/>
    </source>
</evidence>
<evidence type="ECO:0000256" key="1">
    <source>
        <dbReference type="ARBA" id="ARBA00004651"/>
    </source>
</evidence>
<evidence type="ECO:0000256" key="3">
    <source>
        <dbReference type="ARBA" id="ARBA00022741"/>
    </source>
</evidence>
<sequence>MTTEQRNDAQADTGSISAATQAEIASEAEAAPAPSAPQPRRGGPFGGGGAQAPVQKAMNFGPSAKRLIGRLRPEAWPVITVTVLAIIGVVFTVLGPKLLGEGTNIIFEGVVSSALGQQLPAGTSQAEAVELLRAGGQDDIANIVSAMNDFSVGAGIDFQALGMVLVGVLVLYLLASLFMWLQGWVLNGAIQRTVYRLRADVEDKINRLPLKYFDGMQRGEVLSRVTNDMDNVSQSLQQTMSQMLTSLLTVIGVLVMMFTISPLLALVALVTIPLSAIITVVIAKRSQKMFAAQWKHTGALNARIEETFTGHSLVKVFGRQKEVDEAFDAKNDELYTASFGAQFVSGIIMPAMMFVGNLVYVAIAVVGGLMVAAGTMRLGDVQAFIQYSRQFTQPLSQLGSMANLLQSGVASAERIFELLDADEQEPDPEEADSPASVAEGGETGARLAFEEVSFSYSPDKPLIEHMNLVAEPGSTVAIVGPTGAGKTTLVNLIMRFYDVDSGRITFNGVDIADMTRDDLRSRTGMVLQDTWLFGGTIRENIAYGRPDATEEEILAAAVAAYVDRFVHALPDGYDTVLDDEAGNLSAGEKQLITIARAFLARPSVLILDEATSSVDTRTEVLVQKAMAALRADRTSFVIAHRLSTIRDADVILVMEDGSIVEQGSHTALLAAKGAYYRLYNAQFEAPVDDEA</sequence>
<feature type="transmembrane region" description="Helical" evidence="8">
    <location>
        <begin position="243"/>
        <end position="260"/>
    </location>
</feature>
<name>A0ABN2N1R7_9MICO</name>
<evidence type="ECO:0000259" key="9">
    <source>
        <dbReference type="PROSITE" id="PS50893"/>
    </source>
</evidence>
<dbReference type="InterPro" id="IPR003439">
    <property type="entry name" value="ABC_transporter-like_ATP-bd"/>
</dbReference>
<evidence type="ECO:0000256" key="5">
    <source>
        <dbReference type="ARBA" id="ARBA00022989"/>
    </source>
</evidence>
<dbReference type="PROSITE" id="PS50893">
    <property type="entry name" value="ABC_TRANSPORTER_2"/>
    <property type="match status" value="1"/>
</dbReference>
<dbReference type="CDD" id="cd03254">
    <property type="entry name" value="ABCC_Glucan_exporter_like"/>
    <property type="match status" value="1"/>
</dbReference>
<feature type="domain" description="ABC transporter" evidence="9">
    <location>
        <begin position="447"/>
        <end position="681"/>
    </location>
</feature>
<evidence type="ECO:0000256" key="4">
    <source>
        <dbReference type="ARBA" id="ARBA00022840"/>
    </source>
</evidence>
<dbReference type="GO" id="GO:0005524">
    <property type="term" value="F:ATP binding"/>
    <property type="evidence" value="ECO:0007669"/>
    <property type="project" value="UniProtKB-KW"/>
</dbReference>
<dbReference type="PANTHER" id="PTHR43394:SF1">
    <property type="entry name" value="ATP-BINDING CASSETTE SUB-FAMILY B MEMBER 10, MITOCHONDRIAL"/>
    <property type="match status" value="1"/>
</dbReference>
<evidence type="ECO:0000256" key="6">
    <source>
        <dbReference type="ARBA" id="ARBA00023136"/>
    </source>
</evidence>
<dbReference type="Pfam" id="PF00005">
    <property type="entry name" value="ABC_tran"/>
    <property type="match status" value="1"/>
</dbReference>
<feature type="region of interest" description="Disordered" evidence="7">
    <location>
        <begin position="1"/>
        <end position="55"/>
    </location>
</feature>
<evidence type="ECO:0000313" key="11">
    <source>
        <dbReference type="EMBL" id="GAA1847468.1"/>
    </source>
</evidence>
<dbReference type="SUPFAM" id="SSF52540">
    <property type="entry name" value="P-loop containing nucleoside triphosphate hydrolases"/>
    <property type="match status" value="1"/>
</dbReference>